<evidence type="ECO:0000313" key="2">
    <source>
        <dbReference type="Proteomes" id="UP000286100"/>
    </source>
</evidence>
<comment type="caution">
    <text evidence="1">The sequence shown here is derived from an EMBL/GenBank/DDBJ whole genome shotgun (WGS) entry which is preliminary data.</text>
</comment>
<dbReference type="Proteomes" id="UP000286100">
    <property type="component" value="Unassembled WGS sequence"/>
</dbReference>
<dbReference type="RefSeq" id="WP_119765110.1">
    <property type="nucleotide sequence ID" value="NZ_QYUM01000004.1"/>
</dbReference>
<evidence type="ECO:0008006" key="3">
    <source>
        <dbReference type="Google" id="ProtNLM"/>
    </source>
</evidence>
<sequence length="320" mass="34600">MRNRSELLARLAKDRVALTAARHRAAMMWRDHPAREALRHLLDECAVADVEVMAGTIVTHLAKGDPVAGLMADLGAMLEQEPFFDPPCATIDDEVHRGIVILDHPVAIVTLSVASADRIAARKALGHGAGSVGTSGAVSVIRFHRAGGARLRFWHCEGATCSASGAPQACRDDDVLIVDGRSRGFVIESCESDIVMLRVTLKRGQAAMRREYDAASGALVGVASNDEAASRSQMLLTLLRIAGRQDAADCFHDAIASETHFLRWHAMREYLALAPAAALPLLRRMATHDPHDEVRLAAHATLETFAARNSDNQPKSRCRA</sequence>
<dbReference type="AlphaFoldDB" id="A0A418W786"/>
<protein>
    <recommendedName>
        <fullName evidence="3">HEAT repeat domain-containing protein</fullName>
    </recommendedName>
</protein>
<evidence type="ECO:0000313" key="1">
    <source>
        <dbReference type="EMBL" id="RJF85906.1"/>
    </source>
</evidence>
<accession>A0A418W786</accession>
<gene>
    <name evidence="1" type="ORF">D3876_18825</name>
</gene>
<dbReference type="EMBL" id="QYUM01000004">
    <property type="protein sequence ID" value="RJF85906.1"/>
    <property type="molecule type" value="Genomic_DNA"/>
</dbReference>
<keyword evidence="2" id="KW-1185">Reference proteome</keyword>
<name>A0A418W786_9SPHN</name>
<dbReference type="InterPro" id="IPR016024">
    <property type="entry name" value="ARM-type_fold"/>
</dbReference>
<dbReference type="SUPFAM" id="SSF48371">
    <property type="entry name" value="ARM repeat"/>
    <property type="match status" value="1"/>
</dbReference>
<dbReference type="OrthoDB" id="7447021at2"/>
<organism evidence="1 2">
    <name type="scientific">Sphingomonas cavernae</name>
    <dbReference type="NCBI Taxonomy" id="2320861"/>
    <lineage>
        <taxon>Bacteria</taxon>
        <taxon>Pseudomonadati</taxon>
        <taxon>Pseudomonadota</taxon>
        <taxon>Alphaproteobacteria</taxon>
        <taxon>Sphingomonadales</taxon>
        <taxon>Sphingomonadaceae</taxon>
        <taxon>Sphingomonas</taxon>
    </lineage>
</organism>
<proteinExistence type="predicted"/>
<reference evidence="1 2" key="1">
    <citation type="submission" date="2018-09" db="EMBL/GenBank/DDBJ databases">
        <authorList>
            <person name="Zhu H."/>
        </authorList>
    </citation>
    <scope>NUCLEOTIDE SEQUENCE [LARGE SCALE GENOMIC DNA]</scope>
    <source>
        <strain evidence="1 2">K2R01-6</strain>
    </source>
</reference>